<keyword evidence="2" id="KW-0430">Lectin</keyword>
<dbReference type="AlphaFoldDB" id="A0A8T1S0Q1"/>
<name>A0A8T1S0Q1_CHESE</name>
<dbReference type="SMART" id="SM00034">
    <property type="entry name" value="CLECT"/>
    <property type="match status" value="1"/>
</dbReference>
<feature type="transmembrane region" description="Helical" evidence="3">
    <location>
        <begin position="78"/>
        <end position="98"/>
    </location>
</feature>
<dbReference type="InterPro" id="IPR016187">
    <property type="entry name" value="CTDL_fold"/>
</dbReference>
<comment type="subcellular location">
    <subcellularLocation>
        <location evidence="1">Cell membrane</location>
        <topology evidence="1">Single-pass type II membrane protein</topology>
    </subcellularLocation>
</comment>
<reference evidence="5 6" key="1">
    <citation type="journal article" date="2020" name="G3 (Bethesda)">
        <title>Draft Genome of the Common Snapping Turtle, Chelydra serpentina, a Model for Phenotypic Plasticity in Reptiles.</title>
        <authorList>
            <person name="Das D."/>
            <person name="Singh S.K."/>
            <person name="Bierstedt J."/>
            <person name="Erickson A."/>
            <person name="Galli G.L.J."/>
            <person name="Crossley D.A. 2nd"/>
            <person name="Rhen T."/>
        </authorList>
    </citation>
    <scope>NUCLEOTIDE SEQUENCE [LARGE SCALE GENOMIC DNA]</scope>
    <source>
        <strain evidence="5">KW</strain>
    </source>
</reference>
<dbReference type="PANTHER" id="PTHR45710">
    <property type="entry name" value="C-TYPE LECTIN DOMAIN-CONTAINING PROTEIN 180"/>
    <property type="match status" value="1"/>
</dbReference>
<gene>
    <name evidence="5" type="ORF">G0U57_002637</name>
</gene>
<dbReference type="InterPro" id="IPR033992">
    <property type="entry name" value="NKR-like_CTLD"/>
</dbReference>
<dbReference type="PANTHER" id="PTHR45710:SF35">
    <property type="entry name" value="C-TYPE LECTIN DOMAIN FAMILY 2 MEMBER D"/>
    <property type="match status" value="1"/>
</dbReference>
<protein>
    <submittedName>
        <fullName evidence="5">CD69 antigen</fullName>
    </submittedName>
</protein>
<sequence>MSPGLESTILSETEKMWNGSYPAEKREPNPLLASQEMKQNGTTHVTIPPQGGASSKICPTGLLSVLKLRAHRQAVPSVVLNLIQFITIIILIILIIALSAKKSEPCPAGAASPVAACPDGWVRYLEKCYYFSETEGDWTYSQSNCSALGASLAVIDTQKEMNFMMRYKDTLNYWIGLQRETNQTWKWANGTEFNNWFPIAGGGLCAFANSGDFSSSGCSRDRRWICSKPVEKTESGAK</sequence>
<evidence type="ECO:0000256" key="2">
    <source>
        <dbReference type="ARBA" id="ARBA00022734"/>
    </source>
</evidence>
<keyword evidence="3" id="KW-1133">Transmembrane helix</keyword>
<evidence type="ECO:0000313" key="6">
    <source>
        <dbReference type="Proteomes" id="UP000765507"/>
    </source>
</evidence>
<keyword evidence="3" id="KW-0812">Transmembrane</keyword>
<dbReference type="EMBL" id="JAHGAV010001322">
    <property type="protein sequence ID" value="KAG6922408.1"/>
    <property type="molecule type" value="Genomic_DNA"/>
</dbReference>
<keyword evidence="3" id="KW-0472">Membrane</keyword>
<dbReference type="InterPro" id="IPR050828">
    <property type="entry name" value="C-type_lectin/matrix_domain"/>
</dbReference>
<dbReference type="CDD" id="cd03593">
    <property type="entry name" value="CLECT_NK_receptors_like"/>
    <property type="match status" value="1"/>
</dbReference>
<evidence type="ECO:0000256" key="3">
    <source>
        <dbReference type="SAM" id="Phobius"/>
    </source>
</evidence>
<dbReference type="InterPro" id="IPR016186">
    <property type="entry name" value="C-type_lectin-like/link_sf"/>
</dbReference>
<dbReference type="Gene3D" id="3.10.100.10">
    <property type="entry name" value="Mannose-Binding Protein A, subunit A"/>
    <property type="match status" value="1"/>
</dbReference>
<dbReference type="GO" id="GO:0005886">
    <property type="term" value="C:plasma membrane"/>
    <property type="evidence" value="ECO:0007669"/>
    <property type="project" value="UniProtKB-SubCell"/>
</dbReference>
<dbReference type="SUPFAM" id="SSF56436">
    <property type="entry name" value="C-type lectin-like"/>
    <property type="match status" value="1"/>
</dbReference>
<evidence type="ECO:0000313" key="5">
    <source>
        <dbReference type="EMBL" id="KAG6922408.1"/>
    </source>
</evidence>
<feature type="domain" description="C-type lectin" evidence="4">
    <location>
        <begin position="124"/>
        <end position="227"/>
    </location>
</feature>
<proteinExistence type="predicted"/>
<evidence type="ECO:0000259" key="4">
    <source>
        <dbReference type="PROSITE" id="PS50041"/>
    </source>
</evidence>
<dbReference type="PROSITE" id="PS50041">
    <property type="entry name" value="C_TYPE_LECTIN_2"/>
    <property type="match status" value="1"/>
</dbReference>
<dbReference type="InterPro" id="IPR001304">
    <property type="entry name" value="C-type_lectin-like"/>
</dbReference>
<dbReference type="OrthoDB" id="9906043at2759"/>
<dbReference type="Proteomes" id="UP000765507">
    <property type="component" value="Unassembled WGS sequence"/>
</dbReference>
<accession>A0A8T1S0Q1</accession>
<organism evidence="5 6">
    <name type="scientific">Chelydra serpentina</name>
    <name type="common">Snapping turtle</name>
    <name type="synonym">Testudo serpentina</name>
    <dbReference type="NCBI Taxonomy" id="8475"/>
    <lineage>
        <taxon>Eukaryota</taxon>
        <taxon>Metazoa</taxon>
        <taxon>Chordata</taxon>
        <taxon>Craniata</taxon>
        <taxon>Vertebrata</taxon>
        <taxon>Euteleostomi</taxon>
        <taxon>Archelosauria</taxon>
        <taxon>Testudinata</taxon>
        <taxon>Testudines</taxon>
        <taxon>Cryptodira</taxon>
        <taxon>Durocryptodira</taxon>
        <taxon>Americhelydia</taxon>
        <taxon>Chelydroidea</taxon>
        <taxon>Chelydridae</taxon>
        <taxon>Chelydra</taxon>
    </lineage>
</organism>
<keyword evidence="6" id="KW-1185">Reference proteome</keyword>
<evidence type="ECO:0000256" key="1">
    <source>
        <dbReference type="ARBA" id="ARBA00004401"/>
    </source>
</evidence>
<dbReference type="GO" id="GO:0030246">
    <property type="term" value="F:carbohydrate binding"/>
    <property type="evidence" value="ECO:0007669"/>
    <property type="project" value="UniProtKB-KW"/>
</dbReference>
<dbReference type="Pfam" id="PF00059">
    <property type="entry name" value="Lectin_C"/>
    <property type="match status" value="1"/>
</dbReference>
<comment type="caution">
    <text evidence="5">The sequence shown here is derived from an EMBL/GenBank/DDBJ whole genome shotgun (WGS) entry which is preliminary data.</text>
</comment>